<reference evidence="3 4" key="1">
    <citation type="submission" date="2023-04" db="EMBL/GenBank/DDBJ databases">
        <title>Genome of Basidiobolus ranarum AG-B5.</title>
        <authorList>
            <person name="Stajich J.E."/>
            <person name="Carter-House D."/>
            <person name="Gryganskyi A."/>
        </authorList>
    </citation>
    <scope>NUCLEOTIDE SEQUENCE [LARGE SCALE GENOMIC DNA]</scope>
    <source>
        <strain evidence="3 4">AG-B5</strain>
    </source>
</reference>
<organism evidence="3 4">
    <name type="scientific">Basidiobolus ranarum</name>
    <dbReference type="NCBI Taxonomy" id="34480"/>
    <lineage>
        <taxon>Eukaryota</taxon>
        <taxon>Fungi</taxon>
        <taxon>Fungi incertae sedis</taxon>
        <taxon>Zoopagomycota</taxon>
        <taxon>Entomophthoromycotina</taxon>
        <taxon>Basidiobolomycetes</taxon>
        <taxon>Basidiobolales</taxon>
        <taxon>Basidiobolaceae</taxon>
        <taxon>Basidiobolus</taxon>
    </lineage>
</organism>
<feature type="compositionally biased region" description="Polar residues" evidence="2">
    <location>
        <begin position="442"/>
        <end position="467"/>
    </location>
</feature>
<feature type="coiled-coil region" evidence="1">
    <location>
        <begin position="159"/>
        <end position="238"/>
    </location>
</feature>
<gene>
    <name evidence="3" type="ORF">K7432_006894</name>
</gene>
<feature type="region of interest" description="Disordered" evidence="2">
    <location>
        <begin position="426"/>
        <end position="477"/>
    </location>
</feature>
<evidence type="ECO:0000256" key="1">
    <source>
        <dbReference type="SAM" id="Coils"/>
    </source>
</evidence>
<evidence type="ECO:0000256" key="2">
    <source>
        <dbReference type="SAM" id="MobiDB-lite"/>
    </source>
</evidence>
<sequence length="1002" mass="114602">MTNSLPNLLELDDRQLVEKFRTITYPILEASKHSQEHLVSHSVNFYCCCGTVGCAKYLEGDQKIQDRDSQLTLLAELGNAILLKHEAHIQNSVFAIKTAQQQCEEKDIEIREILFMAQQLKSDMEAIEESRDNLYVSTLKMEKTLLAVSEDLEESNFRIRELGLELDEQIQVNEKLRSETVRARRSTAKVDEWKEKAINLQQELDKSRESETACLTRMRTLKESYSELEELYEHLLIKHQELTYERENYEALSWLRDSNEKLREQISYLKFSMLDRSYDEGEENDGIISILKELTEENVRLKSEIAEYCELLTETRNETSTLRAKLEDLNFGHLSTDPLDSVYANLDENCHDLNVSFYHSNTERPEHNELELHCVSAPLTTPCWSELQNRSVRPSTAPTSPEGTFVVRNTMFGELEKYVRKKRRERRRYRSSYSGRNRDSESISNESFTDTSDTQSVYSSENLSEGQLSPDMPPSEVEGIDISLEESNEKFSEQSDHIDSETFVSSVVKDASESHPDETACDANTKVDTLTDDNMNCEHQLSDKPCNLNEELPSTQQKSGQELSPKELNSTEIEEMTTKISEPTIRIQEGFFTPQPKAAKIHSEFGTPLLGGNKDFWLETRTKDDRSNILTTSTQKGVKELKNARIEFKGKHYIRHRVHSDASTQRPLNRLPGTIDKNETSKVHFLRQQRSVNADLGFAKKLEWLSVVPNTEWTSPKGPYAKRSPISPLSLKFASVQTMNLDSQEDVFKTSNSNREAYIKKSHALPKCQLSTPKDALSHVYQIYKYSSTMFDRIRSTEMTHLNRSTRKAFDVNGLSKTSNVMLNNIVQEISNMNKHLESTAPNEQPVDNSRLSNEQAGNMGLNLLTELLQDILKDMATLRMTSNDYTVAYYHLLDQKQKEASKEAGFSPNPPASHSSKPRNTPIYRTKLNPEPLLATHVTPVSGTLISPTSQTRGNSNVCTSQLSSFIKNNSTNTATLESEVWYNRYGIHRENRYQHSASNW</sequence>
<evidence type="ECO:0000313" key="3">
    <source>
        <dbReference type="EMBL" id="KAK9712822.1"/>
    </source>
</evidence>
<keyword evidence="4" id="KW-1185">Reference proteome</keyword>
<feature type="compositionally biased region" description="Polar residues" evidence="2">
    <location>
        <begin position="552"/>
        <end position="570"/>
    </location>
</feature>
<evidence type="ECO:0000313" key="4">
    <source>
        <dbReference type="Proteomes" id="UP001479436"/>
    </source>
</evidence>
<feature type="region of interest" description="Disordered" evidence="2">
    <location>
        <begin position="542"/>
        <end position="570"/>
    </location>
</feature>
<feature type="coiled-coil region" evidence="1">
    <location>
        <begin position="291"/>
        <end position="318"/>
    </location>
</feature>
<keyword evidence="1" id="KW-0175">Coiled coil</keyword>
<proteinExistence type="predicted"/>
<accession>A0ABR2W0X6</accession>
<dbReference type="EMBL" id="JASJQH010007196">
    <property type="protein sequence ID" value="KAK9712822.1"/>
    <property type="molecule type" value="Genomic_DNA"/>
</dbReference>
<feature type="non-terminal residue" evidence="3">
    <location>
        <position position="1002"/>
    </location>
</feature>
<name>A0ABR2W0X6_9FUNG</name>
<comment type="caution">
    <text evidence="3">The sequence shown here is derived from an EMBL/GenBank/DDBJ whole genome shotgun (WGS) entry which is preliminary data.</text>
</comment>
<protein>
    <submittedName>
        <fullName evidence="3">Uncharacterized protein</fullName>
    </submittedName>
</protein>
<dbReference type="Proteomes" id="UP001479436">
    <property type="component" value="Unassembled WGS sequence"/>
</dbReference>
<feature type="region of interest" description="Disordered" evidence="2">
    <location>
        <begin position="901"/>
        <end position="926"/>
    </location>
</feature>